<keyword evidence="1" id="KW-0812">Transmembrane</keyword>
<keyword evidence="4" id="KW-1185">Reference proteome</keyword>
<gene>
    <name evidence="3" type="ORF">BJ508DRAFT_418071</name>
</gene>
<feature type="transmembrane region" description="Helical" evidence="1">
    <location>
        <begin position="143"/>
        <end position="164"/>
    </location>
</feature>
<evidence type="ECO:0000256" key="1">
    <source>
        <dbReference type="SAM" id="Phobius"/>
    </source>
</evidence>
<evidence type="ECO:0000313" key="3">
    <source>
        <dbReference type="EMBL" id="RPA75494.1"/>
    </source>
</evidence>
<evidence type="ECO:0000256" key="2">
    <source>
        <dbReference type="SAM" id="SignalP"/>
    </source>
</evidence>
<accession>A0A3N4I0T7</accession>
<feature type="chain" id="PRO_5018250686" evidence="2">
    <location>
        <begin position="22"/>
        <end position="167"/>
    </location>
</feature>
<protein>
    <submittedName>
        <fullName evidence="3">Uncharacterized protein</fullName>
    </submittedName>
</protein>
<reference evidence="3 4" key="1">
    <citation type="journal article" date="2018" name="Nat. Ecol. Evol.">
        <title>Pezizomycetes genomes reveal the molecular basis of ectomycorrhizal truffle lifestyle.</title>
        <authorList>
            <person name="Murat C."/>
            <person name="Payen T."/>
            <person name="Noel B."/>
            <person name="Kuo A."/>
            <person name="Morin E."/>
            <person name="Chen J."/>
            <person name="Kohler A."/>
            <person name="Krizsan K."/>
            <person name="Balestrini R."/>
            <person name="Da Silva C."/>
            <person name="Montanini B."/>
            <person name="Hainaut M."/>
            <person name="Levati E."/>
            <person name="Barry K.W."/>
            <person name="Belfiori B."/>
            <person name="Cichocki N."/>
            <person name="Clum A."/>
            <person name="Dockter R.B."/>
            <person name="Fauchery L."/>
            <person name="Guy J."/>
            <person name="Iotti M."/>
            <person name="Le Tacon F."/>
            <person name="Lindquist E.A."/>
            <person name="Lipzen A."/>
            <person name="Malagnac F."/>
            <person name="Mello A."/>
            <person name="Molinier V."/>
            <person name="Miyauchi S."/>
            <person name="Poulain J."/>
            <person name="Riccioni C."/>
            <person name="Rubini A."/>
            <person name="Sitrit Y."/>
            <person name="Splivallo R."/>
            <person name="Traeger S."/>
            <person name="Wang M."/>
            <person name="Zifcakova L."/>
            <person name="Wipf D."/>
            <person name="Zambonelli A."/>
            <person name="Paolocci F."/>
            <person name="Nowrousian M."/>
            <person name="Ottonello S."/>
            <person name="Baldrian P."/>
            <person name="Spatafora J.W."/>
            <person name="Henrissat B."/>
            <person name="Nagy L.G."/>
            <person name="Aury J.M."/>
            <person name="Wincker P."/>
            <person name="Grigoriev I.V."/>
            <person name="Bonfante P."/>
            <person name="Martin F.M."/>
        </authorList>
    </citation>
    <scope>NUCLEOTIDE SEQUENCE [LARGE SCALE GENOMIC DNA]</scope>
    <source>
        <strain evidence="3 4">RN42</strain>
    </source>
</reference>
<keyword evidence="2" id="KW-0732">Signal</keyword>
<dbReference type="Proteomes" id="UP000275078">
    <property type="component" value="Unassembled WGS sequence"/>
</dbReference>
<dbReference type="EMBL" id="ML119762">
    <property type="protein sequence ID" value="RPA75494.1"/>
    <property type="molecule type" value="Genomic_DNA"/>
</dbReference>
<dbReference type="InterPro" id="IPR038213">
    <property type="entry name" value="IFI6/IFI27-like_sf"/>
</dbReference>
<feature type="signal peptide" evidence="2">
    <location>
        <begin position="1"/>
        <end position="21"/>
    </location>
</feature>
<dbReference type="Gene3D" id="6.10.110.10">
    <property type="match status" value="1"/>
</dbReference>
<evidence type="ECO:0000313" key="4">
    <source>
        <dbReference type="Proteomes" id="UP000275078"/>
    </source>
</evidence>
<dbReference type="AlphaFoldDB" id="A0A3N4I0T7"/>
<name>A0A3N4I0T7_ASCIM</name>
<sequence>MSPNQLLLLYLLLLLASMSSASNIEEPPSCPQPADYSQSFTPARILFLLQKTIINHPSQCLLIIYPALLKLSLHLFGFSHKGVVAGSNAARFMRSLGVVNPLGGFGWLFAKLQRLGVKYTWAEAARLTVLAMGLASINVMQDWIGSSTLWILTLGGMLGIPYFLTRI</sequence>
<keyword evidence="1" id="KW-1133">Transmembrane helix</keyword>
<keyword evidence="1" id="KW-0472">Membrane</keyword>
<proteinExistence type="predicted"/>
<organism evidence="3 4">
    <name type="scientific">Ascobolus immersus RN42</name>
    <dbReference type="NCBI Taxonomy" id="1160509"/>
    <lineage>
        <taxon>Eukaryota</taxon>
        <taxon>Fungi</taxon>
        <taxon>Dikarya</taxon>
        <taxon>Ascomycota</taxon>
        <taxon>Pezizomycotina</taxon>
        <taxon>Pezizomycetes</taxon>
        <taxon>Pezizales</taxon>
        <taxon>Ascobolaceae</taxon>
        <taxon>Ascobolus</taxon>
    </lineage>
</organism>